<feature type="transmembrane region" description="Helical" evidence="1">
    <location>
        <begin position="7"/>
        <end position="29"/>
    </location>
</feature>
<keyword evidence="1" id="KW-0812">Transmembrane</keyword>
<name>A0A3B0VRD9_9ZZZZ</name>
<evidence type="ECO:0000313" key="2">
    <source>
        <dbReference type="EMBL" id="VAW43010.1"/>
    </source>
</evidence>
<feature type="transmembrane region" description="Helical" evidence="1">
    <location>
        <begin position="124"/>
        <end position="146"/>
    </location>
</feature>
<proteinExistence type="predicted"/>
<reference evidence="2" key="1">
    <citation type="submission" date="2018-06" db="EMBL/GenBank/DDBJ databases">
        <authorList>
            <person name="Zhirakovskaya E."/>
        </authorList>
    </citation>
    <scope>NUCLEOTIDE SEQUENCE</scope>
</reference>
<keyword evidence="1" id="KW-0472">Membrane</keyword>
<evidence type="ECO:0000256" key="1">
    <source>
        <dbReference type="SAM" id="Phobius"/>
    </source>
</evidence>
<feature type="transmembrane region" description="Helical" evidence="1">
    <location>
        <begin position="35"/>
        <end position="58"/>
    </location>
</feature>
<feature type="transmembrane region" description="Helical" evidence="1">
    <location>
        <begin position="186"/>
        <end position="204"/>
    </location>
</feature>
<dbReference type="AlphaFoldDB" id="A0A3B0VRD9"/>
<protein>
    <submittedName>
        <fullName evidence="2">Uncharacterized protein</fullName>
    </submittedName>
</protein>
<keyword evidence="1" id="KW-1133">Transmembrane helix</keyword>
<feature type="transmembrane region" description="Helical" evidence="1">
    <location>
        <begin position="81"/>
        <end position="104"/>
    </location>
</feature>
<dbReference type="EMBL" id="UOEU01000999">
    <property type="protein sequence ID" value="VAW43010.1"/>
    <property type="molecule type" value="Genomic_DNA"/>
</dbReference>
<accession>A0A3B0VRD9</accession>
<organism evidence="2">
    <name type="scientific">hydrothermal vent metagenome</name>
    <dbReference type="NCBI Taxonomy" id="652676"/>
    <lineage>
        <taxon>unclassified sequences</taxon>
        <taxon>metagenomes</taxon>
        <taxon>ecological metagenomes</taxon>
    </lineage>
</organism>
<feature type="transmembrane region" description="Helical" evidence="1">
    <location>
        <begin position="158"/>
        <end position="180"/>
    </location>
</feature>
<gene>
    <name evidence="2" type="ORF">MNBD_CHLOROFLEXI01-1778</name>
</gene>
<sequence>MKKQRFLTILPLLADAVGVAGVIFLLPALSAQMATISTINVLIIGGMFVLYCTAVYIIRKLEPTANADRVSRIPEWLTQTITVRLLAIGFALALAVLFLYQLGYFNAIFVVDDRIMGAGESSAFFVYGPGSWIAVSLFYVLVLSGSVRVTIEESSRNYVGLTLLGLLGINGMLLLGTAVLHSTALFSGWLGGVMAFGLLLLLFAPPRIWFLQKRPSLLATVSYLGLLLFCAWQS</sequence>